<comment type="caution">
    <text evidence="2">The sequence shown here is derived from an EMBL/GenBank/DDBJ whole genome shotgun (WGS) entry which is preliminary data.</text>
</comment>
<name>A0A6I4SVV2_9SPHN</name>
<dbReference type="EMBL" id="WTYM01000030">
    <property type="protein sequence ID" value="MXO58896.1"/>
    <property type="molecule type" value="Genomic_DNA"/>
</dbReference>
<evidence type="ECO:0000256" key="1">
    <source>
        <dbReference type="SAM" id="Coils"/>
    </source>
</evidence>
<accession>A0A6I4SVV2</accession>
<protein>
    <submittedName>
        <fullName evidence="2">Uncharacterized protein</fullName>
    </submittedName>
</protein>
<evidence type="ECO:0000313" key="2">
    <source>
        <dbReference type="EMBL" id="MXO58896.1"/>
    </source>
</evidence>
<dbReference type="AlphaFoldDB" id="A0A6I4SVV2"/>
<keyword evidence="3" id="KW-1185">Reference proteome</keyword>
<dbReference type="RefSeq" id="WP_159792773.1">
    <property type="nucleotide sequence ID" value="NZ_WTYM01000030.1"/>
</dbReference>
<proteinExistence type="predicted"/>
<evidence type="ECO:0000313" key="3">
    <source>
        <dbReference type="Proteomes" id="UP000433652"/>
    </source>
</evidence>
<reference evidence="2 3" key="1">
    <citation type="submission" date="2019-12" db="EMBL/GenBank/DDBJ databases">
        <title>Genomic-based taxomic classification of the family Erythrobacteraceae.</title>
        <authorList>
            <person name="Xu L."/>
        </authorList>
    </citation>
    <scope>NUCLEOTIDE SEQUENCE [LARGE SCALE GENOMIC DNA]</scope>
    <source>
        <strain evidence="2 3">MCCC 1K01500</strain>
    </source>
</reference>
<gene>
    <name evidence="2" type="ORF">GRI89_04995</name>
</gene>
<keyword evidence="1" id="KW-0175">Coiled coil</keyword>
<organism evidence="2 3">
    <name type="scientific">Croceibacterium salegens</name>
    <dbReference type="NCBI Taxonomy" id="1737568"/>
    <lineage>
        <taxon>Bacteria</taxon>
        <taxon>Pseudomonadati</taxon>
        <taxon>Pseudomonadota</taxon>
        <taxon>Alphaproteobacteria</taxon>
        <taxon>Sphingomonadales</taxon>
        <taxon>Erythrobacteraceae</taxon>
        <taxon>Croceibacterium</taxon>
    </lineage>
</organism>
<feature type="coiled-coil region" evidence="1">
    <location>
        <begin position="29"/>
        <end position="56"/>
    </location>
</feature>
<dbReference type="Proteomes" id="UP000433652">
    <property type="component" value="Unassembled WGS sequence"/>
</dbReference>
<sequence length="58" mass="6372">MDAKQFGAEVAALVRDHVERQLAPLTERATSLESRLAQTEARLAELERALARLKAGGR</sequence>